<comment type="caution">
    <text evidence="2">The sequence shown here is derived from an EMBL/GenBank/DDBJ whole genome shotgun (WGS) entry which is preliminary data.</text>
</comment>
<organism evidence="2 3">
    <name type="scientific">Puccinia graminis f. sp. tritici</name>
    <dbReference type="NCBI Taxonomy" id="56615"/>
    <lineage>
        <taxon>Eukaryota</taxon>
        <taxon>Fungi</taxon>
        <taxon>Dikarya</taxon>
        <taxon>Basidiomycota</taxon>
        <taxon>Pucciniomycotina</taxon>
        <taxon>Pucciniomycetes</taxon>
        <taxon>Pucciniales</taxon>
        <taxon>Pucciniaceae</taxon>
        <taxon>Puccinia</taxon>
    </lineage>
</organism>
<evidence type="ECO:0000313" key="3">
    <source>
        <dbReference type="Proteomes" id="UP000325313"/>
    </source>
</evidence>
<evidence type="ECO:0000256" key="1">
    <source>
        <dbReference type="SAM" id="MobiDB-lite"/>
    </source>
</evidence>
<keyword evidence="2" id="KW-0378">Hydrolase</keyword>
<feature type="region of interest" description="Disordered" evidence="1">
    <location>
        <begin position="1"/>
        <end position="23"/>
    </location>
</feature>
<evidence type="ECO:0000313" key="2">
    <source>
        <dbReference type="EMBL" id="KAA1128495.1"/>
    </source>
</evidence>
<protein>
    <submittedName>
        <fullName evidence="2">ATP-dependent DNA helicase sgs1</fullName>
    </submittedName>
</protein>
<proteinExistence type="predicted"/>
<keyword evidence="2" id="KW-0067">ATP-binding</keyword>
<gene>
    <name evidence="2" type="primary">SGS1_73</name>
    <name evidence="2" type="ORF">PGTUg99_016547</name>
</gene>
<dbReference type="Proteomes" id="UP000325313">
    <property type="component" value="Unassembled WGS sequence"/>
</dbReference>
<sequence length="128" mass="13531">MQIEAPSASMKRKANDVEDKPNKLAKVSDCDYIDWLEMGASNPDIRADADIRSRFQRKHTSASASGYPPALADQLVGRNPSRRAGLKTSSLGAVSPSELACGRSPGGTPPGELACRRSPGGVPPDELV</sequence>
<dbReference type="AlphaFoldDB" id="A0A5B0RTX8"/>
<feature type="compositionally biased region" description="Basic and acidic residues" evidence="1">
    <location>
        <begin position="13"/>
        <end position="23"/>
    </location>
</feature>
<keyword evidence="2" id="KW-0547">Nucleotide-binding</keyword>
<dbReference type="GO" id="GO:0004386">
    <property type="term" value="F:helicase activity"/>
    <property type="evidence" value="ECO:0007669"/>
    <property type="project" value="UniProtKB-KW"/>
</dbReference>
<keyword evidence="2" id="KW-0347">Helicase</keyword>
<dbReference type="EMBL" id="VDEP01000141">
    <property type="protein sequence ID" value="KAA1128495.1"/>
    <property type="molecule type" value="Genomic_DNA"/>
</dbReference>
<accession>A0A5B0RTX8</accession>
<feature type="region of interest" description="Disordered" evidence="1">
    <location>
        <begin position="80"/>
        <end position="128"/>
    </location>
</feature>
<reference evidence="2 3" key="1">
    <citation type="submission" date="2019-05" db="EMBL/GenBank/DDBJ databases">
        <title>Emergence of the Ug99 lineage of the wheat stem rust pathogen through somatic hybridization.</title>
        <authorList>
            <person name="Li F."/>
            <person name="Upadhyaya N.M."/>
            <person name="Sperschneider J."/>
            <person name="Matny O."/>
            <person name="Nguyen-Phuc H."/>
            <person name="Mago R."/>
            <person name="Raley C."/>
            <person name="Miller M.E."/>
            <person name="Silverstein K.A.T."/>
            <person name="Henningsen E."/>
            <person name="Hirsch C.D."/>
            <person name="Visser B."/>
            <person name="Pretorius Z.A."/>
            <person name="Steffenson B.J."/>
            <person name="Schwessinger B."/>
            <person name="Dodds P.N."/>
            <person name="Figueroa M."/>
        </authorList>
    </citation>
    <scope>NUCLEOTIDE SEQUENCE [LARGE SCALE GENOMIC DNA]</scope>
    <source>
        <strain evidence="2 3">Ug99</strain>
    </source>
</reference>
<name>A0A5B0RTX8_PUCGR</name>